<dbReference type="AlphaFoldDB" id="A0A3M7P3F6"/>
<reference evidence="1 2" key="1">
    <citation type="journal article" date="2018" name="Sci. Rep.">
        <title>Genomic signatures of local adaptation to the degree of environmental predictability in rotifers.</title>
        <authorList>
            <person name="Franch-Gras L."/>
            <person name="Hahn C."/>
            <person name="Garcia-Roger E.M."/>
            <person name="Carmona M.J."/>
            <person name="Serra M."/>
            <person name="Gomez A."/>
        </authorList>
    </citation>
    <scope>NUCLEOTIDE SEQUENCE [LARGE SCALE GENOMIC DNA]</scope>
    <source>
        <strain evidence="1">HYR1</strain>
    </source>
</reference>
<name>A0A3M7P3F6_BRAPC</name>
<evidence type="ECO:0000313" key="2">
    <source>
        <dbReference type="Proteomes" id="UP000276133"/>
    </source>
</evidence>
<evidence type="ECO:0000313" key="1">
    <source>
        <dbReference type="EMBL" id="RMZ93469.1"/>
    </source>
</evidence>
<accession>A0A3M7P3F6</accession>
<keyword evidence="2" id="KW-1185">Reference proteome</keyword>
<gene>
    <name evidence="1" type="ORF">BpHYR1_049462</name>
</gene>
<dbReference type="EMBL" id="REGN01013776">
    <property type="protein sequence ID" value="RMZ93469.1"/>
    <property type="molecule type" value="Genomic_DNA"/>
</dbReference>
<comment type="caution">
    <text evidence="1">The sequence shown here is derived from an EMBL/GenBank/DDBJ whole genome shotgun (WGS) entry which is preliminary data.</text>
</comment>
<dbReference type="OrthoDB" id="1045822at2759"/>
<protein>
    <submittedName>
        <fullName evidence="1">Cornifelin-like protein</fullName>
    </submittedName>
</protein>
<sequence>MQDNQLYPNFAPSAPVMSNATIYQQGDYLLTQTPQQAVYYQPQPIIVSSGANQGLSFGLSYQQNQQWSSGLCNCFSDFGECCFAFFCPLCYQIKLFNDADETCCSCLFGGLVPLRTKIRMKNNIEIFY</sequence>
<proteinExistence type="predicted"/>
<dbReference type="Proteomes" id="UP000276133">
    <property type="component" value="Unassembled WGS sequence"/>
</dbReference>
<organism evidence="1 2">
    <name type="scientific">Brachionus plicatilis</name>
    <name type="common">Marine rotifer</name>
    <name type="synonym">Brachionus muelleri</name>
    <dbReference type="NCBI Taxonomy" id="10195"/>
    <lineage>
        <taxon>Eukaryota</taxon>
        <taxon>Metazoa</taxon>
        <taxon>Spiralia</taxon>
        <taxon>Gnathifera</taxon>
        <taxon>Rotifera</taxon>
        <taxon>Eurotatoria</taxon>
        <taxon>Monogononta</taxon>
        <taxon>Pseudotrocha</taxon>
        <taxon>Ploima</taxon>
        <taxon>Brachionidae</taxon>
        <taxon>Brachionus</taxon>
    </lineage>
</organism>